<sequence length="379" mass="43996">MTHQKYDLSNYLFDKKPLIIKEIIEAYDKEISNNMVDFAIFSNGVSNLYELFLQKVAGNSSEQVVNIGVKIEKFRKGEKITLENFLSFMESARLIIEKWIISIPGEEIVKSKGIAELNKFFLDIQREITLQLNKVNEDRLKVKNAEVYRLEKERMQILSKLSNSFAHEIRNPLTSIKGFIQLLESRIDKPADTDERKYFDYINREIKELEVQVNQILFLSDRKNHQDYNLKSISLNQIVLHVLRTFQPIINEHRIQLDIKLPKHSMVNGIEDHLKLAVFKLLQNAVDALLMKEKERKIKITLNTKKDEVVLSVTNNGPPIPEVIKNSLFDPFVSTKELGKGIGLAITKQIVEKHHGKIYCRSEGKWTSFQLVFPYILGK</sequence>
<dbReference type="Pfam" id="PF02518">
    <property type="entry name" value="HATPase_c"/>
    <property type="match status" value="1"/>
</dbReference>
<name>A0ABT9ZSN1_9BACI</name>
<protein>
    <recommendedName>
        <fullName evidence="2">histidine kinase</fullName>
        <ecNumber evidence="2">2.7.13.3</ecNumber>
    </recommendedName>
</protein>
<evidence type="ECO:0000256" key="3">
    <source>
        <dbReference type="ARBA" id="ARBA00022553"/>
    </source>
</evidence>
<dbReference type="SMART" id="SM00387">
    <property type="entry name" value="HATPase_c"/>
    <property type="match status" value="1"/>
</dbReference>
<dbReference type="InterPro" id="IPR005467">
    <property type="entry name" value="His_kinase_dom"/>
</dbReference>
<dbReference type="Proteomes" id="UP001230005">
    <property type="component" value="Unassembled WGS sequence"/>
</dbReference>
<dbReference type="InterPro" id="IPR036097">
    <property type="entry name" value="HisK_dim/P_sf"/>
</dbReference>
<evidence type="ECO:0000256" key="4">
    <source>
        <dbReference type="ARBA" id="ARBA00022679"/>
    </source>
</evidence>
<keyword evidence="6 10" id="KW-0418">Kinase</keyword>
<evidence type="ECO:0000313" key="11">
    <source>
        <dbReference type="Proteomes" id="UP001230005"/>
    </source>
</evidence>
<dbReference type="PANTHER" id="PTHR43547">
    <property type="entry name" value="TWO-COMPONENT HISTIDINE KINASE"/>
    <property type="match status" value="1"/>
</dbReference>
<evidence type="ECO:0000256" key="6">
    <source>
        <dbReference type="ARBA" id="ARBA00022777"/>
    </source>
</evidence>
<dbReference type="RefSeq" id="WP_307323907.1">
    <property type="nucleotide sequence ID" value="NZ_JAUSUG010000005.1"/>
</dbReference>
<evidence type="ECO:0000256" key="2">
    <source>
        <dbReference type="ARBA" id="ARBA00012438"/>
    </source>
</evidence>
<evidence type="ECO:0000256" key="1">
    <source>
        <dbReference type="ARBA" id="ARBA00000085"/>
    </source>
</evidence>
<dbReference type="SUPFAM" id="SSF47384">
    <property type="entry name" value="Homodimeric domain of signal transducing histidine kinase"/>
    <property type="match status" value="1"/>
</dbReference>
<dbReference type="GO" id="GO:0016301">
    <property type="term" value="F:kinase activity"/>
    <property type="evidence" value="ECO:0007669"/>
    <property type="project" value="UniProtKB-KW"/>
</dbReference>
<feature type="domain" description="Histidine kinase" evidence="9">
    <location>
        <begin position="164"/>
        <end position="377"/>
    </location>
</feature>
<keyword evidence="3" id="KW-0597">Phosphoprotein</keyword>
<dbReference type="Gene3D" id="3.30.565.10">
    <property type="entry name" value="Histidine kinase-like ATPase, C-terminal domain"/>
    <property type="match status" value="1"/>
</dbReference>
<dbReference type="Pfam" id="PF00512">
    <property type="entry name" value="HisKA"/>
    <property type="match status" value="1"/>
</dbReference>
<evidence type="ECO:0000256" key="5">
    <source>
        <dbReference type="ARBA" id="ARBA00022741"/>
    </source>
</evidence>
<dbReference type="Gene3D" id="1.10.287.130">
    <property type="match status" value="1"/>
</dbReference>
<dbReference type="PANTHER" id="PTHR43547:SF2">
    <property type="entry name" value="HYBRID SIGNAL TRANSDUCTION HISTIDINE KINASE C"/>
    <property type="match status" value="1"/>
</dbReference>
<dbReference type="InterPro" id="IPR004358">
    <property type="entry name" value="Sig_transdc_His_kin-like_C"/>
</dbReference>
<dbReference type="EC" id="2.7.13.3" evidence="2"/>
<proteinExistence type="predicted"/>
<dbReference type="PRINTS" id="PR00344">
    <property type="entry name" value="BCTRLSENSOR"/>
</dbReference>
<dbReference type="InterPro" id="IPR036890">
    <property type="entry name" value="HATPase_C_sf"/>
</dbReference>
<evidence type="ECO:0000256" key="8">
    <source>
        <dbReference type="ARBA" id="ARBA00023012"/>
    </source>
</evidence>
<evidence type="ECO:0000313" key="10">
    <source>
        <dbReference type="EMBL" id="MDQ0254234.1"/>
    </source>
</evidence>
<dbReference type="CDD" id="cd00082">
    <property type="entry name" value="HisKA"/>
    <property type="match status" value="1"/>
</dbReference>
<accession>A0ABT9ZSN1</accession>
<keyword evidence="5" id="KW-0547">Nucleotide-binding</keyword>
<dbReference type="PROSITE" id="PS50109">
    <property type="entry name" value="HIS_KIN"/>
    <property type="match status" value="1"/>
</dbReference>
<keyword evidence="8" id="KW-0902">Two-component regulatory system</keyword>
<keyword evidence="4" id="KW-0808">Transferase</keyword>
<evidence type="ECO:0000256" key="7">
    <source>
        <dbReference type="ARBA" id="ARBA00022840"/>
    </source>
</evidence>
<dbReference type="SMART" id="SM00388">
    <property type="entry name" value="HisKA"/>
    <property type="match status" value="1"/>
</dbReference>
<dbReference type="SUPFAM" id="SSF55874">
    <property type="entry name" value="ATPase domain of HSP90 chaperone/DNA topoisomerase II/histidine kinase"/>
    <property type="match status" value="1"/>
</dbReference>
<evidence type="ECO:0000259" key="9">
    <source>
        <dbReference type="PROSITE" id="PS50109"/>
    </source>
</evidence>
<reference evidence="10 11" key="1">
    <citation type="submission" date="2023-07" db="EMBL/GenBank/DDBJ databases">
        <title>Genomic Encyclopedia of Type Strains, Phase IV (KMG-IV): sequencing the most valuable type-strain genomes for metagenomic binning, comparative biology and taxonomic classification.</title>
        <authorList>
            <person name="Goeker M."/>
        </authorList>
    </citation>
    <scope>NUCLEOTIDE SEQUENCE [LARGE SCALE GENOMIC DNA]</scope>
    <source>
        <strain evidence="10 11">DSM 9768</strain>
    </source>
</reference>
<comment type="catalytic activity">
    <reaction evidence="1">
        <text>ATP + protein L-histidine = ADP + protein N-phospho-L-histidine.</text>
        <dbReference type="EC" id="2.7.13.3"/>
    </reaction>
</comment>
<dbReference type="InterPro" id="IPR003661">
    <property type="entry name" value="HisK_dim/P_dom"/>
</dbReference>
<dbReference type="InterPro" id="IPR003594">
    <property type="entry name" value="HATPase_dom"/>
</dbReference>
<keyword evidence="7" id="KW-0067">ATP-binding</keyword>
<organism evidence="10 11">
    <name type="scientific">Evansella vedderi</name>
    <dbReference type="NCBI Taxonomy" id="38282"/>
    <lineage>
        <taxon>Bacteria</taxon>
        <taxon>Bacillati</taxon>
        <taxon>Bacillota</taxon>
        <taxon>Bacilli</taxon>
        <taxon>Bacillales</taxon>
        <taxon>Bacillaceae</taxon>
        <taxon>Evansella</taxon>
    </lineage>
</organism>
<comment type="caution">
    <text evidence="10">The sequence shown here is derived from an EMBL/GenBank/DDBJ whole genome shotgun (WGS) entry which is preliminary data.</text>
</comment>
<dbReference type="EMBL" id="JAUSUG010000005">
    <property type="protein sequence ID" value="MDQ0254234.1"/>
    <property type="molecule type" value="Genomic_DNA"/>
</dbReference>
<gene>
    <name evidence="10" type="ORF">J2S74_001609</name>
</gene>
<keyword evidence="11" id="KW-1185">Reference proteome</keyword>